<accession>A0ABU5Z7D8</accession>
<evidence type="ECO:0000313" key="2">
    <source>
        <dbReference type="Proteomes" id="UP001311730"/>
    </source>
</evidence>
<evidence type="ECO:0000313" key="1">
    <source>
        <dbReference type="EMBL" id="MEB3074860.1"/>
    </source>
</evidence>
<dbReference type="InterPro" id="IPR046484">
    <property type="entry name" value="DUF6577"/>
</dbReference>
<protein>
    <submittedName>
        <fullName evidence="1">DUF6577 family protein</fullName>
    </submittedName>
</protein>
<dbReference type="RefSeq" id="WP_323983170.1">
    <property type="nucleotide sequence ID" value="NZ_JAYKBW010000006.1"/>
</dbReference>
<dbReference type="Proteomes" id="UP001311730">
    <property type="component" value="Unassembled WGS sequence"/>
</dbReference>
<dbReference type="EMBL" id="JAYKBW010000006">
    <property type="protein sequence ID" value="MEB3074860.1"/>
    <property type="molecule type" value="Genomic_DNA"/>
</dbReference>
<reference evidence="1 2" key="1">
    <citation type="submission" date="2023-12" db="EMBL/GenBank/DDBJ databases">
        <title>Genomic sequences of Capnocytophaga and Parvimonas strains.</title>
        <authorList>
            <person name="Watt R.M."/>
            <person name="Wang M."/>
            <person name="Yang T."/>
            <person name="Tong W.M."/>
        </authorList>
    </citation>
    <scope>NUCLEOTIDE SEQUENCE [LARGE SCALE GENOMIC DNA]</scope>
    <source>
        <strain evidence="1 2">CCUG 13096</strain>
    </source>
</reference>
<proteinExistence type="predicted"/>
<gene>
    <name evidence="1" type="ORF">VJJ08_06030</name>
</gene>
<keyword evidence="2" id="KW-1185">Reference proteome</keyword>
<dbReference type="Pfam" id="PF20217">
    <property type="entry name" value="DUF6577"/>
    <property type="match status" value="1"/>
</dbReference>
<name>A0ABU5Z7D8_9FLAO</name>
<organism evidence="1 2">
    <name type="scientific">Capnocytophaga gingivalis</name>
    <dbReference type="NCBI Taxonomy" id="1017"/>
    <lineage>
        <taxon>Bacteria</taxon>
        <taxon>Pseudomonadati</taxon>
        <taxon>Bacteroidota</taxon>
        <taxon>Flavobacteriia</taxon>
        <taxon>Flavobacteriales</taxon>
        <taxon>Flavobacteriaceae</taxon>
        <taxon>Capnocytophaga</taxon>
    </lineage>
</organism>
<sequence length="237" mass="27864">MNTNNIIIDFVNTNKEFKTKDLSDYLSGKIDVSSKMLSWHLRRLMDEKKIFRLGKGVYTTAPKAIFRPIPNAISIRLYKKLKAAYPLLDFCIYNGEILSDLQHHLSYNNNIYIETVRDATETIFHFVQDIHKRCFLSPKEDMMSDYVHLDKKAFIVKPLISESPIQEVNGIKVPSIEKLLVDIQCDRDFYYLQGQETLYMMQHAFTNYNVNVGLLLRYASRRNIKSQIEKYIQDLYD</sequence>
<comment type="caution">
    <text evidence="1">The sequence shown here is derived from an EMBL/GenBank/DDBJ whole genome shotgun (WGS) entry which is preliminary data.</text>
</comment>